<feature type="domain" description="3-hydroxyacyl-CoA dehydrogenase C-terminal" evidence="15">
    <location>
        <begin position="186"/>
        <end position="284"/>
    </location>
</feature>
<name>A0A151A2U1_9STAP</name>
<evidence type="ECO:0000313" key="18">
    <source>
        <dbReference type="Proteomes" id="UP000075418"/>
    </source>
</evidence>
<evidence type="ECO:0000259" key="15">
    <source>
        <dbReference type="Pfam" id="PF00725"/>
    </source>
</evidence>
<dbReference type="Pfam" id="PF02737">
    <property type="entry name" value="3HCDH_N"/>
    <property type="match status" value="1"/>
</dbReference>
<evidence type="ECO:0000256" key="5">
    <source>
        <dbReference type="ARBA" id="ARBA00013011"/>
    </source>
</evidence>
<comment type="subunit">
    <text evidence="4">Homodimer.</text>
</comment>
<evidence type="ECO:0000256" key="1">
    <source>
        <dbReference type="ARBA" id="ARBA00004496"/>
    </source>
</evidence>
<evidence type="ECO:0000256" key="12">
    <source>
        <dbReference type="ARBA" id="ARBA00042709"/>
    </source>
</evidence>
<proteinExistence type="inferred from homology"/>
<comment type="subcellular location">
    <subcellularLocation>
        <location evidence="1">Cytoplasm</location>
    </subcellularLocation>
</comment>
<evidence type="ECO:0000256" key="10">
    <source>
        <dbReference type="ARBA" id="ARBA00023027"/>
    </source>
</evidence>
<dbReference type="Proteomes" id="UP000075418">
    <property type="component" value="Unassembled WGS sequence"/>
</dbReference>
<feature type="site" description="Important for catalytic activity" evidence="14">
    <location>
        <position position="139"/>
    </location>
</feature>
<comment type="pathway">
    <text evidence="2">Lipid metabolism; butanoate metabolism.</text>
</comment>
<dbReference type="InterPro" id="IPR022694">
    <property type="entry name" value="3-OHacyl-CoA_DH"/>
</dbReference>
<dbReference type="EMBL" id="LUGM01000002">
    <property type="protein sequence ID" value="KYH13734.1"/>
    <property type="molecule type" value="Genomic_DNA"/>
</dbReference>
<dbReference type="PROSITE" id="PS00067">
    <property type="entry name" value="3HCDH"/>
    <property type="match status" value="1"/>
</dbReference>
<feature type="domain" description="3-hydroxyacyl-CoA dehydrogenase NAD binding" evidence="16">
    <location>
        <begin position="4"/>
        <end position="182"/>
    </location>
</feature>
<accession>A0A151A2U1</accession>
<evidence type="ECO:0000256" key="3">
    <source>
        <dbReference type="ARBA" id="ARBA00009463"/>
    </source>
</evidence>
<dbReference type="GO" id="GO:0050104">
    <property type="term" value="F:L-gulonate 3-dehydrogenase activity"/>
    <property type="evidence" value="ECO:0007669"/>
    <property type="project" value="UniProtKB-EC"/>
</dbReference>
<dbReference type="SUPFAM" id="SSF48179">
    <property type="entry name" value="6-phosphogluconate dehydrogenase C-terminal domain-like"/>
    <property type="match status" value="1"/>
</dbReference>
<dbReference type="InterPro" id="IPR008927">
    <property type="entry name" value="6-PGluconate_DH-like_C_sf"/>
</dbReference>
<dbReference type="Pfam" id="PF00725">
    <property type="entry name" value="3HCDH"/>
    <property type="match status" value="1"/>
</dbReference>
<evidence type="ECO:0000256" key="11">
    <source>
        <dbReference type="ARBA" id="ARBA00038962"/>
    </source>
</evidence>
<dbReference type="GO" id="GO:0005737">
    <property type="term" value="C:cytoplasm"/>
    <property type="evidence" value="ECO:0007669"/>
    <property type="project" value="UniProtKB-SubCell"/>
</dbReference>
<dbReference type="UniPathway" id="UPA00863"/>
<dbReference type="InterPro" id="IPR006176">
    <property type="entry name" value="3-OHacyl-CoA_DH_NAD-bd"/>
</dbReference>
<dbReference type="InterPro" id="IPR036291">
    <property type="entry name" value="NAD(P)-bd_dom_sf"/>
</dbReference>
<evidence type="ECO:0000259" key="16">
    <source>
        <dbReference type="Pfam" id="PF02737"/>
    </source>
</evidence>
<evidence type="ECO:0000256" key="13">
    <source>
        <dbReference type="ARBA" id="ARBA00048640"/>
    </source>
</evidence>
<dbReference type="Gene3D" id="3.40.50.720">
    <property type="entry name" value="NAD(P)-binding Rossmann-like Domain"/>
    <property type="match status" value="1"/>
</dbReference>
<dbReference type="GO" id="GO:0004616">
    <property type="term" value="F:phosphogluconate dehydrogenase (decarboxylating) activity"/>
    <property type="evidence" value="ECO:0007669"/>
    <property type="project" value="UniProtKB-EC"/>
</dbReference>
<dbReference type="RefSeq" id="WP_061853965.1">
    <property type="nucleotide sequence ID" value="NZ_LUGM01000002.1"/>
</dbReference>
<evidence type="ECO:0000256" key="14">
    <source>
        <dbReference type="PIRSR" id="PIRSR000105-1"/>
    </source>
</evidence>
<evidence type="ECO:0000313" key="17">
    <source>
        <dbReference type="EMBL" id="KYH13734.1"/>
    </source>
</evidence>
<keyword evidence="7" id="KW-0963">Cytoplasm</keyword>
<evidence type="ECO:0000256" key="9">
    <source>
        <dbReference type="ARBA" id="ARBA00023002"/>
    </source>
</evidence>
<dbReference type="PIRSF" id="PIRSF000105">
    <property type="entry name" value="HCDH"/>
    <property type="match status" value="1"/>
</dbReference>
<dbReference type="PANTHER" id="PTHR48075:SF1">
    <property type="entry name" value="LAMBDA-CRYSTALLIN HOMOLOG"/>
    <property type="match status" value="1"/>
</dbReference>
<dbReference type="GO" id="GO:0019605">
    <property type="term" value="P:butyrate metabolic process"/>
    <property type="evidence" value="ECO:0007669"/>
    <property type="project" value="UniProtKB-UniPathway"/>
</dbReference>
<evidence type="ECO:0000256" key="6">
    <source>
        <dbReference type="ARBA" id="ARBA00018193"/>
    </source>
</evidence>
<organism evidence="17 18">
    <name type="scientific">Staphylococcus kloosii</name>
    <dbReference type="NCBI Taxonomy" id="29384"/>
    <lineage>
        <taxon>Bacteria</taxon>
        <taxon>Bacillati</taxon>
        <taxon>Bacillota</taxon>
        <taxon>Bacilli</taxon>
        <taxon>Bacillales</taxon>
        <taxon>Staphylococcaceae</taxon>
        <taxon>Staphylococcus</taxon>
    </lineage>
</organism>
<evidence type="ECO:0000256" key="2">
    <source>
        <dbReference type="ARBA" id="ARBA00005086"/>
    </source>
</evidence>
<keyword evidence="10" id="KW-0520">NAD</keyword>
<reference evidence="17 18" key="1">
    <citation type="submission" date="2016-02" db="EMBL/GenBank/DDBJ databases">
        <title>Draft genome sequence of hydrocarbon degrading Staphylococcus saprophyticus Strain CNV2, isolated from crude-oil contaminated soil from Noonmati Oil Refinery, Guwahati, Assam, India.</title>
        <authorList>
            <person name="Mukherjee A."/>
            <person name="Chettri B."/>
            <person name="Langpoklakpam J."/>
            <person name="Singh A.K."/>
            <person name="Chattopadhyay D.J."/>
        </authorList>
    </citation>
    <scope>NUCLEOTIDE SEQUENCE [LARGE SCALE GENOMIC DNA]</scope>
    <source>
        <strain evidence="17 18">CNV2</strain>
    </source>
</reference>
<dbReference type="InterPro" id="IPR006180">
    <property type="entry name" value="3-OHacyl-CoA_DH_CS"/>
</dbReference>
<evidence type="ECO:0000256" key="8">
    <source>
        <dbReference type="ARBA" id="ARBA00022553"/>
    </source>
</evidence>
<gene>
    <name evidence="17" type="ORF">A0131_02790</name>
</gene>
<dbReference type="InterPro" id="IPR013328">
    <property type="entry name" value="6PGD_dom2"/>
</dbReference>
<dbReference type="EC" id="1.1.1.45" evidence="11"/>
<dbReference type="PANTHER" id="PTHR48075">
    <property type="entry name" value="3-HYDROXYACYL-COA DEHYDROGENASE FAMILY PROTEIN"/>
    <property type="match status" value="1"/>
</dbReference>
<dbReference type="SUPFAM" id="SSF51735">
    <property type="entry name" value="NAD(P)-binding Rossmann-fold domains"/>
    <property type="match status" value="1"/>
</dbReference>
<comment type="similarity">
    <text evidence="3">Belongs to the 3-hydroxyacyl-CoA dehydrogenase family.</text>
</comment>
<dbReference type="InterPro" id="IPR006108">
    <property type="entry name" value="3HC_DH_C"/>
</dbReference>
<keyword evidence="8" id="KW-0597">Phosphoprotein</keyword>
<evidence type="ECO:0000256" key="7">
    <source>
        <dbReference type="ARBA" id="ARBA00022490"/>
    </source>
</evidence>
<comment type="catalytic activity">
    <reaction evidence="13">
        <text>6-phospho-D-gluconate + NADP(+) = D-ribulose 5-phosphate + CO2 + NADPH</text>
        <dbReference type="Rhea" id="RHEA:10116"/>
        <dbReference type="ChEBI" id="CHEBI:16526"/>
        <dbReference type="ChEBI" id="CHEBI:57783"/>
        <dbReference type="ChEBI" id="CHEBI:58121"/>
        <dbReference type="ChEBI" id="CHEBI:58349"/>
        <dbReference type="ChEBI" id="CHEBI:58759"/>
        <dbReference type="EC" id="1.1.1.44"/>
    </reaction>
</comment>
<protein>
    <recommendedName>
        <fullName evidence="6">6-phosphogluconate dehydrogenase, decarboxylating</fullName>
        <ecNumber evidence="5">1.1.1.44</ecNumber>
        <ecNumber evidence="11">1.1.1.45</ecNumber>
    </recommendedName>
    <alternativeName>
        <fullName evidence="12">L-gulonate 3-dehydrogenase</fullName>
    </alternativeName>
</protein>
<evidence type="ECO:0000256" key="4">
    <source>
        <dbReference type="ARBA" id="ARBA00011738"/>
    </source>
</evidence>
<keyword evidence="9" id="KW-0560">Oxidoreductase</keyword>
<dbReference type="Gene3D" id="1.10.1040.10">
    <property type="entry name" value="N-(1-d-carboxylethyl)-l-norvaline Dehydrogenase, domain 2"/>
    <property type="match status" value="1"/>
</dbReference>
<sequence length="311" mass="34666">MERIAILGSGTMGYSIALSFALADIDVKVYGINDGDIVKAKEELAKNLSSLQTHELITQTQKDEIQQKIQFSTLLENVVDQATFIIEAVPERLAIKHELYKKLNKLVTKDVVLASNTSGFKLQQLTAAYDYPNNFVITHFWNPAHLIPLVEIVKNDNTNGETVERTKKVLTESGKKPITINKEIQGFIGNRLQFAMFREAQHLLDAGVASKEDIDAAVSYSVGRRYSSIGPLMTADLGGLDTFSAIADYLFEDLNNDGKASDTLADLVDNGNLGYKTGHGFYDWSENEQLQDAIKKRDATLIHFLKEDKKY</sequence>
<dbReference type="GO" id="GO:0070403">
    <property type="term" value="F:NAD+ binding"/>
    <property type="evidence" value="ECO:0007669"/>
    <property type="project" value="InterPro"/>
</dbReference>
<comment type="caution">
    <text evidence="17">The sequence shown here is derived from an EMBL/GenBank/DDBJ whole genome shotgun (WGS) entry which is preliminary data.</text>
</comment>
<dbReference type="AlphaFoldDB" id="A0A151A2U1"/>
<dbReference type="EC" id="1.1.1.44" evidence="5"/>